<proteinExistence type="predicted"/>
<organism evidence="1 2">
    <name type="scientific">Pistacia atlantica</name>
    <dbReference type="NCBI Taxonomy" id="434234"/>
    <lineage>
        <taxon>Eukaryota</taxon>
        <taxon>Viridiplantae</taxon>
        <taxon>Streptophyta</taxon>
        <taxon>Embryophyta</taxon>
        <taxon>Tracheophyta</taxon>
        <taxon>Spermatophyta</taxon>
        <taxon>Magnoliopsida</taxon>
        <taxon>eudicotyledons</taxon>
        <taxon>Gunneridae</taxon>
        <taxon>Pentapetalae</taxon>
        <taxon>rosids</taxon>
        <taxon>malvids</taxon>
        <taxon>Sapindales</taxon>
        <taxon>Anacardiaceae</taxon>
        <taxon>Pistacia</taxon>
    </lineage>
</organism>
<reference evidence="2" key="1">
    <citation type="journal article" date="2023" name="G3 (Bethesda)">
        <title>Genome assembly and association tests identify interacting loci associated with vigor, precocity, and sex in interspecific pistachio rootstocks.</title>
        <authorList>
            <person name="Palmer W."/>
            <person name="Jacygrad E."/>
            <person name="Sagayaradj S."/>
            <person name="Cavanaugh K."/>
            <person name="Han R."/>
            <person name="Bertier L."/>
            <person name="Beede B."/>
            <person name="Kafkas S."/>
            <person name="Golino D."/>
            <person name="Preece J."/>
            <person name="Michelmore R."/>
        </authorList>
    </citation>
    <scope>NUCLEOTIDE SEQUENCE [LARGE SCALE GENOMIC DNA]</scope>
</reference>
<evidence type="ECO:0000313" key="2">
    <source>
        <dbReference type="Proteomes" id="UP001164250"/>
    </source>
</evidence>
<dbReference type="EMBL" id="CM047906">
    <property type="protein sequence ID" value="KAJ0087057.1"/>
    <property type="molecule type" value="Genomic_DNA"/>
</dbReference>
<protein>
    <submittedName>
        <fullName evidence="1">Uncharacterized protein</fullName>
    </submittedName>
</protein>
<gene>
    <name evidence="1" type="ORF">Patl1_08379</name>
</gene>
<name>A0ACC1AK69_9ROSI</name>
<sequence>MNYMIREVGSGSSLKSNKPKKSSSKLNSIIHELIRDLTRACGLKFELAHLDPSHHELELARIRRRKSWEKQNEEEEEEQFFILHTNHIQYKNEELDKQNEEALSGFEARGVFNYNFIFHS</sequence>
<comment type="caution">
    <text evidence="1">The sequence shown here is derived from an EMBL/GenBank/DDBJ whole genome shotgun (WGS) entry which is preliminary data.</text>
</comment>
<evidence type="ECO:0000313" key="1">
    <source>
        <dbReference type="EMBL" id="KAJ0087057.1"/>
    </source>
</evidence>
<keyword evidence="2" id="KW-1185">Reference proteome</keyword>
<accession>A0ACC1AK69</accession>
<dbReference type="Proteomes" id="UP001164250">
    <property type="component" value="Chromosome 10"/>
</dbReference>